<name>A0AC60QNB2_IXOPE</name>
<evidence type="ECO:0000313" key="1">
    <source>
        <dbReference type="EMBL" id="KAG0437483.1"/>
    </source>
</evidence>
<protein>
    <submittedName>
        <fullName evidence="1">Uncharacterized protein</fullName>
    </submittedName>
</protein>
<accession>A0AC60QNB2</accession>
<gene>
    <name evidence="1" type="ORF">HPB47_017421</name>
</gene>
<comment type="caution">
    <text evidence="1">The sequence shown here is derived from an EMBL/GenBank/DDBJ whole genome shotgun (WGS) entry which is preliminary data.</text>
</comment>
<organism evidence="1 2">
    <name type="scientific">Ixodes persulcatus</name>
    <name type="common">Taiga tick</name>
    <dbReference type="NCBI Taxonomy" id="34615"/>
    <lineage>
        <taxon>Eukaryota</taxon>
        <taxon>Metazoa</taxon>
        <taxon>Ecdysozoa</taxon>
        <taxon>Arthropoda</taxon>
        <taxon>Chelicerata</taxon>
        <taxon>Arachnida</taxon>
        <taxon>Acari</taxon>
        <taxon>Parasitiformes</taxon>
        <taxon>Ixodida</taxon>
        <taxon>Ixodoidea</taxon>
        <taxon>Ixodidae</taxon>
        <taxon>Ixodinae</taxon>
        <taxon>Ixodes</taxon>
    </lineage>
</organism>
<reference evidence="1 2" key="1">
    <citation type="journal article" date="2020" name="Cell">
        <title>Large-Scale Comparative Analyses of Tick Genomes Elucidate Their Genetic Diversity and Vector Capacities.</title>
        <authorList>
            <consortium name="Tick Genome and Microbiome Consortium (TIGMIC)"/>
            <person name="Jia N."/>
            <person name="Wang J."/>
            <person name="Shi W."/>
            <person name="Du L."/>
            <person name="Sun Y."/>
            <person name="Zhan W."/>
            <person name="Jiang J.F."/>
            <person name="Wang Q."/>
            <person name="Zhang B."/>
            <person name="Ji P."/>
            <person name="Bell-Sakyi L."/>
            <person name="Cui X.M."/>
            <person name="Yuan T.T."/>
            <person name="Jiang B.G."/>
            <person name="Yang W.F."/>
            <person name="Lam T.T."/>
            <person name="Chang Q.C."/>
            <person name="Ding S.J."/>
            <person name="Wang X.J."/>
            <person name="Zhu J.G."/>
            <person name="Ruan X.D."/>
            <person name="Zhao L."/>
            <person name="Wei J.T."/>
            <person name="Ye R.Z."/>
            <person name="Que T.C."/>
            <person name="Du C.H."/>
            <person name="Zhou Y.H."/>
            <person name="Cheng J.X."/>
            <person name="Dai P.F."/>
            <person name="Guo W.B."/>
            <person name="Han X.H."/>
            <person name="Huang E.J."/>
            <person name="Li L.F."/>
            <person name="Wei W."/>
            <person name="Gao Y.C."/>
            <person name="Liu J.Z."/>
            <person name="Shao H.Z."/>
            <person name="Wang X."/>
            <person name="Wang C.C."/>
            <person name="Yang T.C."/>
            <person name="Huo Q.B."/>
            <person name="Li W."/>
            <person name="Chen H.Y."/>
            <person name="Chen S.E."/>
            <person name="Zhou L.G."/>
            <person name="Ni X.B."/>
            <person name="Tian J.H."/>
            <person name="Sheng Y."/>
            <person name="Liu T."/>
            <person name="Pan Y.S."/>
            <person name="Xia L.Y."/>
            <person name="Li J."/>
            <person name="Zhao F."/>
            <person name="Cao W.C."/>
        </authorList>
    </citation>
    <scope>NUCLEOTIDE SEQUENCE [LARGE SCALE GENOMIC DNA]</scope>
    <source>
        <strain evidence="1">Iper-2018</strain>
    </source>
</reference>
<evidence type="ECO:0000313" key="2">
    <source>
        <dbReference type="Proteomes" id="UP000805193"/>
    </source>
</evidence>
<dbReference type="EMBL" id="JABSTQ010006334">
    <property type="protein sequence ID" value="KAG0437483.1"/>
    <property type="molecule type" value="Genomic_DNA"/>
</dbReference>
<sequence>SLVVGKRATPAPTARGAANANVGSVEEAVPCHLSLTHLGPGRRKDNGHLLEVELSVLLCRDYENVCFEIRDCVKKIPGKKATLVIYRVQEMSLQSVYKMKSKLQPSVLTTALGTSWPAAYKGGLRIDFRGRPEIFDSIDD</sequence>
<proteinExistence type="predicted"/>
<dbReference type="Proteomes" id="UP000805193">
    <property type="component" value="Unassembled WGS sequence"/>
</dbReference>
<keyword evidence="2" id="KW-1185">Reference proteome</keyword>
<feature type="non-terminal residue" evidence="1">
    <location>
        <position position="1"/>
    </location>
</feature>